<feature type="chain" id="PRO_5007829505" evidence="1">
    <location>
        <begin position="19"/>
        <end position="116"/>
    </location>
</feature>
<reference evidence="2 3" key="1">
    <citation type="submission" date="2015-06" db="EMBL/GenBank/DDBJ databases">
        <title>Survival trade-offs in plant roots during colonization by closely related pathogenic and mutualistic fungi.</title>
        <authorList>
            <person name="Hacquard S."/>
            <person name="Kracher B."/>
            <person name="Hiruma K."/>
            <person name="Weinman A."/>
            <person name="Muench P."/>
            <person name="Garrido Oter R."/>
            <person name="Ver Loren van Themaat E."/>
            <person name="Dallerey J.-F."/>
            <person name="Damm U."/>
            <person name="Henrissat B."/>
            <person name="Lespinet O."/>
            <person name="Thon M."/>
            <person name="Kemen E."/>
            <person name="McHardy A.C."/>
            <person name="Schulze-Lefert P."/>
            <person name="O'Connell R.J."/>
        </authorList>
    </citation>
    <scope>NUCLEOTIDE SEQUENCE [LARGE SCALE GENOMIC DNA]</scope>
    <source>
        <strain evidence="2 3">MAFF 238704</strain>
    </source>
</reference>
<protein>
    <submittedName>
        <fullName evidence="2">Uncharacterized protein</fullName>
    </submittedName>
</protein>
<dbReference type="STRING" id="1573173.A0A161Y543"/>
<keyword evidence="3" id="KW-1185">Reference proteome</keyword>
<organism evidence="2 3">
    <name type="scientific">Colletotrichum incanum</name>
    <name type="common">Soybean anthracnose fungus</name>
    <dbReference type="NCBI Taxonomy" id="1573173"/>
    <lineage>
        <taxon>Eukaryota</taxon>
        <taxon>Fungi</taxon>
        <taxon>Dikarya</taxon>
        <taxon>Ascomycota</taxon>
        <taxon>Pezizomycotina</taxon>
        <taxon>Sordariomycetes</taxon>
        <taxon>Hypocreomycetidae</taxon>
        <taxon>Glomerellales</taxon>
        <taxon>Glomerellaceae</taxon>
        <taxon>Colletotrichum</taxon>
        <taxon>Colletotrichum spaethianum species complex</taxon>
    </lineage>
</organism>
<name>A0A161Y543_COLIC</name>
<evidence type="ECO:0000313" key="3">
    <source>
        <dbReference type="Proteomes" id="UP000076584"/>
    </source>
</evidence>
<feature type="signal peptide" evidence="1">
    <location>
        <begin position="1"/>
        <end position="18"/>
    </location>
</feature>
<gene>
    <name evidence="2" type="ORF">CI238_05239</name>
</gene>
<accession>A0A161Y543</accession>
<sequence length="116" mass="12578">MQITTLFSLAALNAVAVARLHSAAVCIRAVKHGSTGNGTPYGIGYGSYTDYEIDTEATRCACNYYRNRNTGNNQWDKCPDCTFDGLQCLSNGWHIGGDEISYYCQTKCGSQGADTN</sequence>
<dbReference type="EMBL" id="LFIW01000859">
    <property type="protein sequence ID" value="KZL84562.1"/>
    <property type="molecule type" value="Genomic_DNA"/>
</dbReference>
<comment type="caution">
    <text evidence="2">The sequence shown here is derived from an EMBL/GenBank/DDBJ whole genome shotgun (WGS) entry which is preliminary data.</text>
</comment>
<dbReference type="Proteomes" id="UP000076584">
    <property type="component" value="Unassembled WGS sequence"/>
</dbReference>
<evidence type="ECO:0000256" key="1">
    <source>
        <dbReference type="SAM" id="SignalP"/>
    </source>
</evidence>
<keyword evidence="1" id="KW-0732">Signal</keyword>
<evidence type="ECO:0000313" key="2">
    <source>
        <dbReference type="EMBL" id="KZL84562.1"/>
    </source>
</evidence>
<dbReference type="AlphaFoldDB" id="A0A161Y543"/>
<proteinExistence type="predicted"/>